<proteinExistence type="predicted"/>
<reference evidence="1 2" key="1">
    <citation type="submission" date="2019-05" db="EMBL/GenBank/DDBJ databases">
        <title>Another draft genome of Portunus trituberculatus and its Hox gene families provides insights of decapod evolution.</title>
        <authorList>
            <person name="Jeong J.-H."/>
            <person name="Song I."/>
            <person name="Kim S."/>
            <person name="Choi T."/>
            <person name="Kim D."/>
            <person name="Ryu S."/>
            <person name="Kim W."/>
        </authorList>
    </citation>
    <scope>NUCLEOTIDE SEQUENCE [LARGE SCALE GENOMIC DNA]</scope>
    <source>
        <tissue evidence="1">Muscle</tissue>
    </source>
</reference>
<name>A0A5B7JI02_PORTR</name>
<evidence type="ECO:0000313" key="2">
    <source>
        <dbReference type="Proteomes" id="UP000324222"/>
    </source>
</evidence>
<protein>
    <submittedName>
        <fullName evidence="1">Uncharacterized protein</fullName>
    </submittedName>
</protein>
<keyword evidence="2" id="KW-1185">Reference proteome</keyword>
<organism evidence="1 2">
    <name type="scientific">Portunus trituberculatus</name>
    <name type="common">Swimming crab</name>
    <name type="synonym">Neptunus trituberculatus</name>
    <dbReference type="NCBI Taxonomy" id="210409"/>
    <lineage>
        <taxon>Eukaryota</taxon>
        <taxon>Metazoa</taxon>
        <taxon>Ecdysozoa</taxon>
        <taxon>Arthropoda</taxon>
        <taxon>Crustacea</taxon>
        <taxon>Multicrustacea</taxon>
        <taxon>Malacostraca</taxon>
        <taxon>Eumalacostraca</taxon>
        <taxon>Eucarida</taxon>
        <taxon>Decapoda</taxon>
        <taxon>Pleocyemata</taxon>
        <taxon>Brachyura</taxon>
        <taxon>Eubrachyura</taxon>
        <taxon>Portunoidea</taxon>
        <taxon>Portunidae</taxon>
        <taxon>Portuninae</taxon>
        <taxon>Portunus</taxon>
    </lineage>
</organism>
<gene>
    <name evidence="1" type="ORF">E2C01_089153</name>
</gene>
<dbReference type="Proteomes" id="UP000324222">
    <property type="component" value="Unassembled WGS sequence"/>
</dbReference>
<accession>A0A5B7JI02</accession>
<evidence type="ECO:0000313" key="1">
    <source>
        <dbReference type="EMBL" id="MPC94003.1"/>
    </source>
</evidence>
<sequence length="77" mass="8561">MCHRVQHRVCIIVYRIVDLSSCPASCMYHLVESAQLGVSAEPQDISCPQETRHSVKTQLRRTIITSSSSSSFFSSSS</sequence>
<dbReference type="AlphaFoldDB" id="A0A5B7JI02"/>
<comment type="caution">
    <text evidence="1">The sequence shown here is derived from an EMBL/GenBank/DDBJ whole genome shotgun (WGS) entry which is preliminary data.</text>
</comment>
<dbReference type="EMBL" id="VSRR010096922">
    <property type="protein sequence ID" value="MPC94003.1"/>
    <property type="molecule type" value="Genomic_DNA"/>
</dbReference>